<evidence type="ECO:0000313" key="1">
    <source>
        <dbReference type="EMBL" id="CDP96360.1"/>
    </source>
</evidence>
<reference evidence="1" key="2">
    <citation type="submission" date="2012-12" db="EMBL/GenBank/DDBJ databases">
        <authorList>
            <consortium name="WormBase Consortium"/>
            <person name="Ghedin E."/>
            <person name="Paulini M."/>
        </authorList>
    </citation>
    <scope>NUCLEOTIDE SEQUENCE</scope>
    <source>
        <strain evidence="1">FR3</strain>
    </source>
</reference>
<proteinExistence type="predicted"/>
<protein>
    <submittedName>
        <fullName evidence="1">Bm14467</fullName>
    </submittedName>
</protein>
<reference evidence="1" key="1">
    <citation type="journal article" date="2007" name="Science">
        <title>Draft genome of the filarial nematode parasite Brugia malayi.</title>
        <authorList>
            <person name="Ghedin E."/>
            <person name="Wang S."/>
            <person name="Spiro D."/>
            <person name="Caler E."/>
            <person name="Zhao Q."/>
            <person name="Crabtree J."/>
            <person name="Allen J.E."/>
            <person name="Delcher A.L."/>
            <person name="Guiliano D.B."/>
            <person name="Miranda-Saavedra D."/>
            <person name="Angiuoli S.V."/>
            <person name="Creasy T."/>
            <person name="Amedeo P."/>
            <person name="Haas B."/>
            <person name="El-Sayed N.M."/>
            <person name="Wortman J.R."/>
            <person name="Feldblyum T."/>
            <person name="Tallon L."/>
            <person name="Schatz M."/>
            <person name="Shumway M."/>
            <person name="Koo H."/>
            <person name="Salzberg S.L."/>
            <person name="Schobel S."/>
            <person name="Pertea M."/>
            <person name="Pop M."/>
            <person name="White O."/>
            <person name="Barton G.J."/>
            <person name="Carlow C.K."/>
            <person name="Crawford M.J."/>
            <person name="Daub J."/>
            <person name="Dimmic M.W."/>
            <person name="Estes C.F."/>
            <person name="Foster J.M."/>
            <person name="Ganatra M."/>
            <person name="Gregory W.F."/>
            <person name="Johnson N.M."/>
            <person name="Jin J."/>
            <person name="Komuniecki R."/>
            <person name="Korf I."/>
            <person name="Kumar S."/>
            <person name="Laney S."/>
            <person name="Li B.W."/>
            <person name="Li W."/>
            <person name="Lindblom T.H."/>
            <person name="Lustigman S."/>
            <person name="Ma D."/>
            <person name="Maina C.V."/>
            <person name="Martin D.M."/>
            <person name="McCarter J.P."/>
            <person name="McReynolds L."/>
            <person name="Mitreva M."/>
            <person name="Nutman T.B."/>
            <person name="Parkinson J."/>
            <person name="Peregrin-Alvarez J.M."/>
            <person name="Poole C."/>
            <person name="Ren Q."/>
            <person name="Saunders L."/>
            <person name="Sluder A.E."/>
            <person name="Smith K."/>
            <person name="Stanke M."/>
            <person name="Unnasch T.R."/>
            <person name="Ware J."/>
            <person name="Wei A.D."/>
            <person name="Weil G."/>
            <person name="Williams D.J."/>
            <person name="Zhang Y."/>
            <person name="Williams S.A."/>
            <person name="Fraser-Liggett C."/>
            <person name="Slatko B."/>
            <person name="Blaxter M.L."/>
            <person name="Scott A.L."/>
        </authorList>
    </citation>
    <scope>NUCLEOTIDE SEQUENCE</scope>
    <source>
        <strain evidence="1">FR3</strain>
    </source>
</reference>
<sequence length="40" mass="4665">MFLETLEYFFGMAGQNIDRERRELFLAITIVVVCPVVTIE</sequence>
<dbReference type="AlphaFoldDB" id="A0A1I9G004"/>
<name>A0A1I9G004_BRUMA</name>
<dbReference type="EMBL" id="LN856957">
    <property type="protein sequence ID" value="CDP96360.1"/>
    <property type="molecule type" value="Genomic_DNA"/>
</dbReference>
<gene>
    <name evidence="1" type="primary">Bm14467</name>
    <name evidence="1" type="ORF">BM_Bm14467</name>
</gene>
<accession>A0A1I9G004</accession>
<organism evidence="1">
    <name type="scientific">Brugia malayi</name>
    <name type="common">Filarial nematode worm</name>
    <dbReference type="NCBI Taxonomy" id="6279"/>
    <lineage>
        <taxon>Eukaryota</taxon>
        <taxon>Metazoa</taxon>
        <taxon>Ecdysozoa</taxon>
        <taxon>Nematoda</taxon>
        <taxon>Chromadorea</taxon>
        <taxon>Rhabditida</taxon>
        <taxon>Spirurina</taxon>
        <taxon>Spiruromorpha</taxon>
        <taxon>Filarioidea</taxon>
        <taxon>Onchocercidae</taxon>
        <taxon>Brugia</taxon>
    </lineage>
</organism>